<dbReference type="EMBL" id="UINC01006890">
    <property type="protein sequence ID" value="SVA30230.1"/>
    <property type="molecule type" value="Genomic_DNA"/>
</dbReference>
<dbReference type="PIRSF" id="PIRSF000485">
    <property type="entry name" value="Amd_phspho_trans"/>
    <property type="match status" value="1"/>
</dbReference>
<dbReference type="GO" id="GO:0009113">
    <property type="term" value="P:purine nucleobase biosynthetic process"/>
    <property type="evidence" value="ECO:0007669"/>
    <property type="project" value="InterPro"/>
</dbReference>
<evidence type="ECO:0000256" key="6">
    <source>
        <dbReference type="ARBA" id="ARBA00022755"/>
    </source>
</evidence>
<dbReference type="Pfam" id="PF13522">
    <property type="entry name" value="GATase_6"/>
    <property type="match status" value="1"/>
</dbReference>
<keyword evidence="4" id="KW-0328">Glycosyltransferase</keyword>
<evidence type="ECO:0000256" key="2">
    <source>
        <dbReference type="ARBA" id="ARBA00010138"/>
    </source>
</evidence>
<dbReference type="CDD" id="cd06223">
    <property type="entry name" value="PRTases_typeI"/>
    <property type="match status" value="1"/>
</dbReference>
<dbReference type="InterPro" id="IPR029057">
    <property type="entry name" value="PRTase-like"/>
</dbReference>
<feature type="domain" description="Glutamine amidotransferase type-2" evidence="8">
    <location>
        <begin position="2"/>
        <end position="244"/>
    </location>
</feature>
<evidence type="ECO:0000256" key="4">
    <source>
        <dbReference type="ARBA" id="ARBA00022676"/>
    </source>
</evidence>
<proteinExistence type="inferred from homology"/>
<dbReference type="InterPro" id="IPR029055">
    <property type="entry name" value="Ntn_hydrolases_N"/>
</dbReference>
<dbReference type="EC" id="2.4.2.14" evidence="3"/>
<keyword evidence="7" id="KW-0315">Glutamine amidotransferase</keyword>
<reference evidence="9" key="1">
    <citation type="submission" date="2018-05" db="EMBL/GenBank/DDBJ databases">
        <authorList>
            <person name="Lanie J.A."/>
            <person name="Ng W.-L."/>
            <person name="Kazmierczak K.M."/>
            <person name="Andrzejewski T.M."/>
            <person name="Davidsen T.M."/>
            <person name="Wayne K.J."/>
            <person name="Tettelin H."/>
            <person name="Glass J.I."/>
            <person name="Rusch D."/>
            <person name="Podicherti R."/>
            <person name="Tsui H.-C.T."/>
            <person name="Winkler M.E."/>
        </authorList>
    </citation>
    <scope>NUCLEOTIDE SEQUENCE</scope>
</reference>
<dbReference type="SUPFAM" id="SSF56235">
    <property type="entry name" value="N-terminal nucleophile aminohydrolases (Ntn hydrolases)"/>
    <property type="match status" value="1"/>
</dbReference>
<evidence type="ECO:0000256" key="1">
    <source>
        <dbReference type="ARBA" id="ARBA00005209"/>
    </source>
</evidence>
<comment type="similarity">
    <text evidence="2">In the C-terminal section; belongs to the purine/pyrimidine phosphoribosyltransferase family.</text>
</comment>
<dbReference type="NCBIfam" id="TIGR01134">
    <property type="entry name" value="purF"/>
    <property type="match status" value="1"/>
</dbReference>
<dbReference type="AlphaFoldDB" id="A0A381UQ75"/>
<dbReference type="GO" id="GO:0004044">
    <property type="term" value="F:amidophosphoribosyltransferase activity"/>
    <property type="evidence" value="ECO:0007669"/>
    <property type="project" value="UniProtKB-EC"/>
</dbReference>
<name>A0A381UQ75_9ZZZZ</name>
<evidence type="ECO:0000313" key="9">
    <source>
        <dbReference type="EMBL" id="SVA30230.1"/>
    </source>
</evidence>
<organism evidence="9">
    <name type="scientific">marine metagenome</name>
    <dbReference type="NCBI Taxonomy" id="408172"/>
    <lineage>
        <taxon>unclassified sequences</taxon>
        <taxon>metagenomes</taxon>
        <taxon>ecological metagenomes</taxon>
    </lineage>
</organism>
<dbReference type="HAMAP" id="MF_01931">
    <property type="entry name" value="PurF"/>
    <property type="match status" value="1"/>
</dbReference>
<keyword evidence="6" id="KW-0658">Purine biosynthesis</keyword>
<evidence type="ECO:0000256" key="7">
    <source>
        <dbReference type="ARBA" id="ARBA00022962"/>
    </source>
</evidence>
<dbReference type="Gene3D" id="3.60.20.10">
    <property type="entry name" value="Glutamine Phosphoribosylpyrophosphate, subunit 1, domain 1"/>
    <property type="match status" value="1"/>
</dbReference>
<evidence type="ECO:0000259" key="8">
    <source>
        <dbReference type="PROSITE" id="PS51278"/>
    </source>
</evidence>
<dbReference type="SUPFAM" id="SSF53271">
    <property type="entry name" value="PRTase-like"/>
    <property type="match status" value="1"/>
</dbReference>
<dbReference type="GO" id="GO:0006189">
    <property type="term" value="P:'de novo' IMP biosynthetic process"/>
    <property type="evidence" value="ECO:0007669"/>
    <property type="project" value="UniProtKB-UniPathway"/>
</dbReference>
<evidence type="ECO:0000256" key="5">
    <source>
        <dbReference type="ARBA" id="ARBA00022679"/>
    </source>
</evidence>
<protein>
    <recommendedName>
        <fullName evidence="3">amidophosphoribosyltransferase</fullName>
        <ecNumber evidence="3">2.4.2.14</ecNumber>
    </recommendedName>
</protein>
<sequence length="479" mass="54003">MCGVIGAYSLKDKTKNVYPLIVRGLLDLQHRGQLSAGVTSYNPDRRRILQTHKNNGKVHEVFEINHRFKGKRLLEDYSGHAAIGHSRYATSGDTESNLAQPFERPHGRKSKWFSLAFNGNLSNFDKLKNGLEEVGYNMTYDSDTEVIMHFLSREVQSHKPQEELNFVEIFKTLLTDFDGSWNIAFINADGKMVAVRDPLGLKPMCYGVTNDGILVFASESVVLSNLQIEATNLRPGEMIIVDDDNYTIKNYTETTKTSYCFFEWIYFAHLASVMDGESVYHVREAIGAQLAKEEQLTFNGDYIVVPVPESSYVAGAKYAQEAHVPFIQGLLKNHSVGRTFIDNTNRIHNIQLKFTHLREVLQGKKIILIDDSIVRGTTMRALVTNLKEWSGAKEVHLRIGCPPITSPCFYGIDFPTIKELYAGTKNPKAIDFNADSLYYLSLPGLLKALNKSEDELCMACLTSNYPTQEGSLRYKQQVA</sequence>
<dbReference type="InterPro" id="IPR000836">
    <property type="entry name" value="PRTase_dom"/>
</dbReference>
<dbReference type="Gene3D" id="3.40.50.2020">
    <property type="match status" value="1"/>
</dbReference>
<dbReference type="InterPro" id="IPR005854">
    <property type="entry name" value="PurF"/>
</dbReference>
<dbReference type="UniPathway" id="UPA00074">
    <property type="reaction ID" value="UER00124"/>
</dbReference>
<dbReference type="InterPro" id="IPR017932">
    <property type="entry name" value="GATase_2_dom"/>
</dbReference>
<evidence type="ECO:0000256" key="3">
    <source>
        <dbReference type="ARBA" id="ARBA00011941"/>
    </source>
</evidence>
<dbReference type="PANTHER" id="PTHR11907">
    <property type="entry name" value="AMIDOPHOSPHORIBOSYLTRANSFERASE"/>
    <property type="match status" value="1"/>
</dbReference>
<dbReference type="PROSITE" id="PS51278">
    <property type="entry name" value="GATASE_TYPE_2"/>
    <property type="match status" value="1"/>
</dbReference>
<keyword evidence="5" id="KW-0808">Transferase</keyword>
<dbReference type="Pfam" id="PF00156">
    <property type="entry name" value="Pribosyltran"/>
    <property type="match status" value="1"/>
</dbReference>
<comment type="pathway">
    <text evidence="1">Purine metabolism; IMP biosynthesis via de novo pathway; N(1)-(5-phospho-D-ribosyl)glycinamide from 5-phospho-alpha-D-ribose 1-diphosphate: step 1/2.</text>
</comment>
<accession>A0A381UQ75</accession>
<gene>
    <name evidence="9" type="ORF">METZ01_LOCUS83084</name>
</gene>